<proteinExistence type="predicted"/>
<dbReference type="GO" id="GO:0003677">
    <property type="term" value="F:DNA binding"/>
    <property type="evidence" value="ECO:0007669"/>
    <property type="project" value="InterPro"/>
</dbReference>
<name>A0A240FFQ1_9CAUD</name>
<dbReference type="CDD" id="cd00085">
    <property type="entry name" value="HNHc"/>
    <property type="match status" value="1"/>
</dbReference>
<dbReference type="InterPro" id="IPR007889">
    <property type="entry name" value="HTH_Psq"/>
</dbReference>
<reference evidence="2" key="1">
    <citation type="submission" date="2017-03" db="EMBL/GenBank/DDBJ databases">
        <authorList>
            <person name="Afonso C.L."/>
            <person name="Miller P.J."/>
            <person name="Scott M.A."/>
            <person name="Spackman E."/>
            <person name="Goraichik I."/>
            <person name="Dimitrov K.M."/>
            <person name="Suarez D.L."/>
            <person name="Swayne D.E."/>
        </authorList>
    </citation>
    <scope>NUCLEOTIDE SEQUENCE</scope>
</reference>
<feature type="domain" description="HTH psq-type" evidence="1">
    <location>
        <begin position="9"/>
        <end position="38"/>
    </location>
</feature>
<organism evidence="2">
    <name type="scientific">Salmonella phage Stp1</name>
    <dbReference type="NCBI Taxonomy" id="1971233"/>
    <lineage>
        <taxon>Viruses</taxon>
        <taxon>Duplodnaviria</taxon>
        <taxon>Heunggongvirae</taxon>
        <taxon>Uroviricota</taxon>
        <taxon>Caudoviricetes</taxon>
        <taxon>Demerecviridae</taxon>
        <taxon>Markadamsvirinae</taxon>
        <taxon>Tequintavirus</taxon>
    </lineage>
</organism>
<dbReference type="EMBL" id="KY775452">
    <property type="protein sequence ID" value="ARQ96213.1"/>
    <property type="molecule type" value="Genomic_DNA"/>
</dbReference>
<dbReference type="InterPro" id="IPR003615">
    <property type="entry name" value="HNH_nuc"/>
</dbReference>
<evidence type="ECO:0000259" key="1">
    <source>
        <dbReference type="Pfam" id="PF04218"/>
    </source>
</evidence>
<evidence type="ECO:0000313" key="2">
    <source>
        <dbReference type="EMBL" id="ARQ96213.1"/>
    </source>
</evidence>
<sequence>MRTDILDRKDEIVQWVDQGRSKAEIARMLSCAPNTLESYLGKLGIVATTTSKPRDNKYKPATEYLYNGSPISSYRLRNKILNEGLKPHKCESCGLESWLNKPIPLELEHKDGNHYNNEWDNLALLCPNCHALTPTHAGKNIGKFTEKIINTCAICQREISSGAIHCKSCTPKEININPDITAEQIEYWVSKYSWVRASKELGLSDTGLRKRYKSLTGKDPKSIKKSK</sequence>
<dbReference type="Pfam" id="PF04218">
    <property type="entry name" value="CENP-B_N"/>
    <property type="match status" value="1"/>
</dbReference>
<protein>
    <recommendedName>
        <fullName evidence="1">HTH psq-type domain-containing protein</fullName>
    </recommendedName>
</protein>
<accession>A0A240FFQ1</accession>